<feature type="compositionally biased region" description="Basic and acidic residues" evidence="7">
    <location>
        <begin position="461"/>
        <end position="474"/>
    </location>
</feature>
<dbReference type="PANTHER" id="PTHR23070">
    <property type="entry name" value="BCS1 AAA-TYPE ATPASE"/>
    <property type="match status" value="1"/>
</dbReference>
<evidence type="ECO:0000256" key="4">
    <source>
        <dbReference type="ARBA" id="ARBA00022842"/>
    </source>
</evidence>
<keyword evidence="4" id="KW-0460">Magnesium</keyword>
<evidence type="ECO:0000256" key="2">
    <source>
        <dbReference type="ARBA" id="ARBA00007448"/>
    </source>
</evidence>
<comment type="catalytic activity">
    <reaction evidence="5">
        <text>ATP + H2O = ADP + phosphate + H(+)</text>
        <dbReference type="Rhea" id="RHEA:13065"/>
        <dbReference type="ChEBI" id="CHEBI:15377"/>
        <dbReference type="ChEBI" id="CHEBI:15378"/>
        <dbReference type="ChEBI" id="CHEBI:30616"/>
        <dbReference type="ChEBI" id="CHEBI:43474"/>
        <dbReference type="ChEBI" id="CHEBI:456216"/>
    </reaction>
</comment>
<dbReference type="PROSITE" id="PS00674">
    <property type="entry name" value="AAA"/>
    <property type="match status" value="1"/>
</dbReference>
<dbReference type="GO" id="GO:0005524">
    <property type="term" value="F:ATP binding"/>
    <property type="evidence" value="ECO:0007669"/>
    <property type="project" value="UniProtKB-KW"/>
</dbReference>
<dbReference type="Gene3D" id="6.10.280.40">
    <property type="match status" value="1"/>
</dbReference>
<evidence type="ECO:0000256" key="5">
    <source>
        <dbReference type="ARBA" id="ARBA00049360"/>
    </source>
</evidence>
<dbReference type="InterPro" id="IPR003593">
    <property type="entry name" value="AAA+_ATPase"/>
</dbReference>
<protein>
    <recommendedName>
        <fullName evidence="8">AAA+ ATPase domain-containing protein</fullName>
    </recommendedName>
</protein>
<feature type="domain" description="AAA+ ATPase" evidence="8">
    <location>
        <begin position="256"/>
        <end position="395"/>
    </location>
</feature>
<evidence type="ECO:0000313" key="10">
    <source>
        <dbReference type="Proteomes" id="UP001154282"/>
    </source>
</evidence>
<keyword evidence="6" id="KW-0547">Nucleotide-binding</keyword>
<dbReference type="InterPro" id="IPR003959">
    <property type="entry name" value="ATPase_AAA_core"/>
</dbReference>
<dbReference type="Pfam" id="PF25568">
    <property type="entry name" value="AAA_lid_At3g28540"/>
    <property type="match status" value="1"/>
</dbReference>
<keyword evidence="10" id="KW-1185">Reference proteome</keyword>
<keyword evidence="6" id="KW-0067">ATP-binding</keyword>
<feature type="region of interest" description="Disordered" evidence="7">
    <location>
        <begin position="461"/>
        <end position="495"/>
    </location>
</feature>
<dbReference type="GO" id="GO:0006950">
    <property type="term" value="P:response to stress"/>
    <property type="evidence" value="ECO:0007669"/>
    <property type="project" value="UniProtKB-ARBA"/>
</dbReference>
<dbReference type="InterPro" id="IPR003960">
    <property type="entry name" value="ATPase_AAA_CS"/>
</dbReference>
<dbReference type="Gene3D" id="3.40.50.300">
    <property type="entry name" value="P-loop containing nucleotide triphosphate hydrolases"/>
    <property type="match status" value="1"/>
</dbReference>
<evidence type="ECO:0000256" key="7">
    <source>
        <dbReference type="SAM" id="MobiDB-lite"/>
    </source>
</evidence>
<comment type="similarity">
    <text evidence="2">Belongs to the AAA ATPase family. BCS1 subfamily.</text>
</comment>
<evidence type="ECO:0000256" key="1">
    <source>
        <dbReference type="ARBA" id="ARBA00001946"/>
    </source>
</evidence>
<accession>A0AAV0H7X4</accession>
<dbReference type="Pfam" id="PF14363">
    <property type="entry name" value="AAA_assoc"/>
    <property type="match status" value="1"/>
</dbReference>
<dbReference type="Pfam" id="PF00004">
    <property type="entry name" value="AAA"/>
    <property type="match status" value="1"/>
</dbReference>
<name>A0AAV0H7X4_9ROSI</name>
<dbReference type="InterPro" id="IPR050747">
    <property type="entry name" value="Mitochondrial_chaperone_BCS1"/>
</dbReference>
<dbReference type="SMART" id="SM00382">
    <property type="entry name" value="AAA"/>
    <property type="match status" value="1"/>
</dbReference>
<dbReference type="AlphaFoldDB" id="A0AAV0H7X4"/>
<dbReference type="SUPFAM" id="SSF52540">
    <property type="entry name" value="P-loop containing nucleoside triphosphate hydrolases"/>
    <property type="match status" value="1"/>
</dbReference>
<reference evidence="9" key="1">
    <citation type="submission" date="2022-08" db="EMBL/GenBank/DDBJ databases">
        <authorList>
            <person name="Gutierrez-Valencia J."/>
        </authorList>
    </citation>
    <scope>NUCLEOTIDE SEQUENCE</scope>
</reference>
<proteinExistence type="inferred from homology"/>
<dbReference type="InterPro" id="IPR027417">
    <property type="entry name" value="P-loop_NTPase"/>
</dbReference>
<feature type="compositionally biased region" description="Basic and acidic residues" evidence="7">
    <location>
        <begin position="484"/>
        <end position="495"/>
    </location>
</feature>
<gene>
    <name evidence="9" type="ORF">LITE_LOCUS2978</name>
</gene>
<comment type="caution">
    <text evidence="9">The sequence shown here is derived from an EMBL/GenBank/DDBJ whole genome shotgun (WGS) entry which is preliminary data.</text>
</comment>
<sequence length="495" mass="55995">MFTASNIPSTSSILAMYSTFAAAAMLVRTILNEVQTLATQLIPQWLQVKILSIFGQFFTNPTTQMTLFIKEHANMELNELYQASEVYLSTRITSSIGQLQVSKAPREKSLSIKVNRGQQVLDTFRGMDLVWEFVTTETQQIIVNYEDMSGSNGKTEHKSVTLSFHKRYKDEVLNNYLPYVMETFKCMESEKRSVRLYAYGSVTAQYYEGPWGSINLDHPSTFDTLAMEPELKREIMEDLDRFVKRKDFYRRVGKAWKRGYLLYGPPGTGKSSLVAAMANYLKFDIYDLELASVQGNGGLRSLLTGTANRSIVVIEDIDCSAQLQDRGDAGYDHGSQNQYTLQVTLSGLLTFIDGLWSSCGDERIIVFTTNHKDRLDPALLRPGRMDMHIHMSYCSPNGFRILASNYLQIENHRLFDEIERLIKELEVTPAEIAEELMKGGDVDDVLEGLVGFLEKKREKQMELLDESGSGKDEGMETVETGSKGVEEKAEMEIVS</sequence>
<evidence type="ECO:0000313" key="9">
    <source>
        <dbReference type="EMBL" id="CAI0381094.1"/>
    </source>
</evidence>
<dbReference type="InterPro" id="IPR025753">
    <property type="entry name" value="AAA_N_dom"/>
</dbReference>
<dbReference type="CDD" id="cd19510">
    <property type="entry name" value="RecA-like_BCS1"/>
    <property type="match status" value="1"/>
</dbReference>
<evidence type="ECO:0000256" key="6">
    <source>
        <dbReference type="RuleBase" id="RU003651"/>
    </source>
</evidence>
<dbReference type="GO" id="GO:0016887">
    <property type="term" value="F:ATP hydrolysis activity"/>
    <property type="evidence" value="ECO:0007669"/>
    <property type="project" value="InterPro"/>
</dbReference>
<dbReference type="InterPro" id="IPR058017">
    <property type="entry name" value="At3g28540-like_C"/>
</dbReference>
<keyword evidence="3" id="KW-0378">Hydrolase</keyword>
<evidence type="ECO:0000256" key="3">
    <source>
        <dbReference type="ARBA" id="ARBA00022801"/>
    </source>
</evidence>
<evidence type="ECO:0000259" key="8">
    <source>
        <dbReference type="SMART" id="SM00382"/>
    </source>
</evidence>
<comment type="cofactor">
    <cofactor evidence="1">
        <name>Mg(2+)</name>
        <dbReference type="ChEBI" id="CHEBI:18420"/>
    </cofactor>
</comment>
<dbReference type="Proteomes" id="UP001154282">
    <property type="component" value="Unassembled WGS sequence"/>
</dbReference>
<organism evidence="9 10">
    <name type="scientific">Linum tenue</name>
    <dbReference type="NCBI Taxonomy" id="586396"/>
    <lineage>
        <taxon>Eukaryota</taxon>
        <taxon>Viridiplantae</taxon>
        <taxon>Streptophyta</taxon>
        <taxon>Embryophyta</taxon>
        <taxon>Tracheophyta</taxon>
        <taxon>Spermatophyta</taxon>
        <taxon>Magnoliopsida</taxon>
        <taxon>eudicotyledons</taxon>
        <taxon>Gunneridae</taxon>
        <taxon>Pentapetalae</taxon>
        <taxon>rosids</taxon>
        <taxon>fabids</taxon>
        <taxon>Malpighiales</taxon>
        <taxon>Linaceae</taxon>
        <taxon>Linum</taxon>
    </lineage>
</organism>
<dbReference type="EMBL" id="CAMGYJ010000002">
    <property type="protein sequence ID" value="CAI0381094.1"/>
    <property type="molecule type" value="Genomic_DNA"/>
</dbReference>